<dbReference type="PANTHER" id="PTHR15159">
    <property type="entry name" value="NEUROSECRETORY PROTEIN VGF"/>
    <property type="match status" value="1"/>
</dbReference>
<feature type="compositionally biased region" description="Basic and acidic residues" evidence="1">
    <location>
        <begin position="191"/>
        <end position="200"/>
    </location>
</feature>
<dbReference type="InterPro" id="IPR026128">
    <property type="entry name" value="VGF"/>
</dbReference>
<reference evidence="3" key="1">
    <citation type="submission" date="2021-05" db="EMBL/GenBank/DDBJ databases">
        <authorList>
            <person name="Tigano A."/>
        </authorList>
    </citation>
    <scope>NUCLEOTIDE SEQUENCE</scope>
</reference>
<organism evidence="3 4">
    <name type="scientific">Menidia menidia</name>
    <name type="common">Atlantic silverside</name>
    <dbReference type="NCBI Taxonomy" id="238744"/>
    <lineage>
        <taxon>Eukaryota</taxon>
        <taxon>Metazoa</taxon>
        <taxon>Chordata</taxon>
        <taxon>Craniata</taxon>
        <taxon>Vertebrata</taxon>
        <taxon>Euteleostomi</taxon>
        <taxon>Actinopterygii</taxon>
        <taxon>Neopterygii</taxon>
        <taxon>Teleostei</taxon>
        <taxon>Neoteleostei</taxon>
        <taxon>Acanthomorphata</taxon>
        <taxon>Ovalentaria</taxon>
        <taxon>Atherinomorphae</taxon>
        <taxon>Atheriniformes</taxon>
        <taxon>Atherinopsidae</taxon>
        <taxon>Menidiinae</taxon>
        <taxon>Menidia</taxon>
    </lineage>
</organism>
<feature type="compositionally biased region" description="Acidic residues" evidence="1">
    <location>
        <begin position="391"/>
        <end position="404"/>
    </location>
</feature>
<dbReference type="Proteomes" id="UP000677803">
    <property type="component" value="Unassembled WGS sequence"/>
</dbReference>
<feature type="region of interest" description="Disordered" evidence="1">
    <location>
        <begin position="296"/>
        <end position="326"/>
    </location>
</feature>
<proteinExistence type="predicted"/>
<keyword evidence="2" id="KW-0732">Signal</keyword>
<feature type="compositionally biased region" description="Acidic residues" evidence="1">
    <location>
        <begin position="308"/>
        <end position="326"/>
    </location>
</feature>
<feature type="compositionally biased region" description="Basic and acidic residues" evidence="1">
    <location>
        <begin position="153"/>
        <end position="165"/>
    </location>
</feature>
<feature type="compositionally biased region" description="Basic and acidic residues" evidence="1">
    <location>
        <begin position="226"/>
        <end position="235"/>
    </location>
</feature>
<feature type="compositionally biased region" description="Polar residues" evidence="1">
    <location>
        <begin position="57"/>
        <end position="67"/>
    </location>
</feature>
<protein>
    <submittedName>
        <fullName evidence="3">(Atlantic silverside) hypothetical protein</fullName>
    </submittedName>
</protein>
<dbReference type="PANTHER" id="PTHR15159:SF2">
    <property type="entry name" value="NEUROSECRETORY PROTEIN VGF"/>
    <property type="match status" value="1"/>
</dbReference>
<dbReference type="OrthoDB" id="8926660at2759"/>
<evidence type="ECO:0000256" key="2">
    <source>
        <dbReference type="SAM" id="SignalP"/>
    </source>
</evidence>
<feature type="region of interest" description="Disordered" evidence="1">
    <location>
        <begin position="372"/>
        <end position="405"/>
    </location>
</feature>
<evidence type="ECO:0000313" key="3">
    <source>
        <dbReference type="EMBL" id="CAG5929647.1"/>
    </source>
</evidence>
<accession>A0A8S4BCN1</accession>
<dbReference type="PROSITE" id="PS51257">
    <property type="entry name" value="PROKAR_LIPOPROTEIN"/>
    <property type="match status" value="1"/>
</dbReference>
<dbReference type="GO" id="GO:0005184">
    <property type="term" value="F:neuropeptide hormone activity"/>
    <property type="evidence" value="ECO:0007669"/>
    <property type="project" value="InterPro"/>
</dbReference>
<feature type="signal peptide" evidence="2">
    <location>
        <begin position="1"/>
        <end position="28"/>
    </location>
</feature>
<name>A0A8S4BCN1_9TELE</name>
<feature type="compositionally biased region" description="Basic and acidic residues" evidence="1">
    <location>
        <begin position="100"/>
        <end position="121"/>
    </location>
</feature>
<dbReference type="EMBL" id="CAJRST010014446">
    <property type="protein sequence ID" value="CAG5929647.1"/>
    <property type="molecule type" value="Genomic_DNA"/>
</dbReference>
<feature type="region of interest" description="Disordered" evidence="1">
    <location>
        <begin position="32"/>
        <end position="73"/>
    </location>
</feature>
<evidence type="ECO:0000313" key="4">
    <source>
        <dbReference type="Proteomes" id="UP000677803"/>
    </source>
</evidence>
<evidence type="ECO:0000256" key="1">
    <source>
        <dbReference type="SAM" id="MobiDB-lite"/>
    </source>
</evidence>
<feature type="region of interest" description="Disordered" evidence="1">
    <location>
        <begin position="94"/>
        <end position="242"/>
    </location>
</feature>
<keyword evidence="4" id="KW-1185">Reference proteome</keyword>
<comment type="caution">
    <text evidence="3">The sequence shown here is derived from an EMBL/GenBank/DDBJ whole genome shotgun (WGS) entry which is preliminary data.</text>
</comment>
<feature type="chain" id="PRO_5035932319" evidence="2">
    <location>
        <begin position="29"/>
        <end position="694"/>
    </location>
</feature>
<dbReference type="AlphaFoldDB" id="A0A8S4BCN1"/>
<feature type="compositionally biased region" description="Low complexity" evidence="1">
    <location>
        <begin position="166"/>
        <end position="185"/>
    </location>
</feature>
<sequence>MEKHCHYSTVPVLLLVLTSLSCLRLSSSYHVSTDGHANNYHREAPRGLTGADHTERQQNLQPSVQRNSTEEEELFKDVDPKKLAAALLEAINHSQAVRGRKQEEHKGMGNTERGRVKKEEAYGEDASSPGDRDRDGQQKLGLLFAPHIDEEEERRKALEEEKLTEKVTSQTTSQTIQNQTEQQLSVSEGGADVRDQRGSQEEEQLSPEELRSLETMMKEFPPLDVASRREEDSGKMRRQSRAFSRYNEILPVHKGSDLAMSKKKLKWQEETQKALNFPAFTGGNSINEIEASDYAVNPAQPRPPAEQEVMEDYDPNEEEVLSPEEEEARVRVEQEEMMRQAEEAQRAKLEEEKLADMASDMLLRYMVKQNNGHKKYSSSLSSTAEDKRSDEEQDTLQQDDIDPETIDKLIEISSKLHLPADDVVDIITDAEKKKKKDVPPEVASYRQYPPSSSFTPGWHLSGNENKVPVYKPPFMAPNPLKARVQEKNTLVSEDVRKKLSKFIQANRDPWSKPVQQNPWLKSSTPVWMDYPLSAYAPPIPLYHQRNPSPKHYPIYFPLLSRSSSRYYSPKPAFNLNSFLGNSGANGYPFTPRRRYQSWVWPGPRKPPPGLPQSYYKTYSPIVYPQQFQRILIPKAHPPPRAHARPPQQRFYKSAVGVTRNGDVYGGRERSASSSLADLEKYIQQRLRKGPQVAG</sequence>
<gene>
    <name evidence="3" type="ORF">MMEN_LOCUS13274</name>
</gene>